<dbReference type="PROSITE" id="PS51762">
    <property type="entry name" value="GH16_2"/>
    <property type="match status" value="1"/>
</dbReference>
<dbReference type="InterPro" id="IPR000757">
    <property type="entry name" value="Beta-glucanase-like"/>
</dbReference>
<evidence type="ECO:0000259" key="4">
    <source>
        <dbReference type="PROSITE" id="PS51762"/>
    </source>
</evidence>
<dbReference type="EMBL" id="ONZP01000134">
    <property type="protein sequence ID" value="SPJ74758.1"/>
    <property type="molecule type" value="Genomic_DNA"/>
</dbReference>
<dbReference type="GO" id="GO:0004553">
    <property type="term" value="F:hydrolase activity, hydrolyzing O-glycosyl compounds"/>
    <property type="evidence" value="ECO:0007669"/>
    <property type="project" value="InterPro"/>
</dbReference>
<reference evidence="5" key="1">
    <citation type="submission" date="2018-03" db="EMBL/GenBank/DDBJ databases">
        <authorList>
            <person name="Guldener U."/>
        </authorList>
    </citation>
    <scope>NUCLEOTIDE SEQUENCE</scope>
</reference>
<evidence type="ECO:0000313" key="5">
    <source>
        <dbReference type="EMBL" id="SPJ74758.1"/>
    </source>
</evidence>
<gene>
    <name evidence="5" type="ORF">FTOL_04489</name>
</gene>
<evidence type="ECO:0000256" key="1">
    <source>
        <dbReference type="SAM" id="MobiDB-lite"/>
    </source>
</evidence>
<keyword evidence="3" id="KW-0732">Signal</keyword>
<dbReference type="InterPro" id="IPR013320">
    <property type="entry name" value="ConA-like_dom_sf"/>
</dbReference>
<dbReference type="PANTHER" id="PTHR38121:SF4">
    <property type="entry name" value="GH16 DOMAIN-CONTAINING PROTEIN-RELATED"/>
    <property type="match status" value="1"/>
</dbReference>
<dbReference type="SUPFAM" id="SSF49899">
    <property type="entry name" value="Concanavalin A-like lectins/glucanases"/>
    <property type="match status" value="1"/>
</dbReference>
<keyword evidence="2" id="KW-0812">Transmembrane</keyword>
<dbReference type="GO" id="GO:0005975">
    <property type="term" value="P:carbohydrate metabolic process"/>
    <property type="evidence" value="ECO:0007669"/>
    <property type="project" value="InterPro"/>
</dbReference>
<feature type="region of interest" description="Disordered" evidence="1">
    <location>
        <begin position="49"/>
        <end position="68"/>
    </location>
</feature>
<evidence type="ECO:0000313" key="6">
    <source>
        <dbReference type="Proteomes" id="UP001187734"/>
    </source>
</evidence>
<protein>
    <recommendedName>
        <fullName evidence="4">GH16 domain-containing protein</fullName>
    </recommendedName>
</protein>
<dbReference type="Gene3D" id="2.60.120.200">
    <property type="match status" value="1"/>
</dbReference>
<name>A0AAE8SG59_9HYPO</name>
<keyword evidence="6" id="KW-1185">Reference proteome</keyword>
<feature type="signal peptide" evidence="3">
    <location>
        <begin position="1"/>
        <end position="19"/>
    </location>
</feature>
<evidence type="ECO:0000256" key="3">
    <source>
        <dbReference type="SAM" id="SignalP"/>
    </source>
</evidence>
<keyword evidence="2" id="KW-1133">Transmembrane helix</keyword>
<dbReference type="CDD" id="cd00413">
    <property type="entry name" value="Glyco_hydrolase_16"/>
    <property type="match status" value="1"/>
</dbReference>
<dbReference type="Proteomes" id="UP001187734">
    <property type="component" value="Unassembled WGS sequence"/>
</dbReference>
<accession>A0AAE8SG59</accession>
<feature type="chain" id="PRO_5042037807" description="GH16 domain-containing protein" evidence="3">
    <location>
        <begin position="20"/>
        <end position="341"/>
    </location>
</feature>
<comment type="caution">
    <text evidence="5">The sequence shown here is derived from an EMBL/GenBank/DDBJ whole genome shotgun (WGS) entry which is preliminary data.</text>
</comment>
<dbReference type="PANTHER" id="PTHR38121">
    <property type="entry name" value="GH16 DOMAIN-CONTAINING PROTEIN"/>
    <property type="match status" value="1"/>
</dbReference>
<feature type="domain" description="GH16" evidence="4">
    <location>
        <begin position="42"/>
        <end position="292"/>
    </location>
</feature>
<proteinExistence type="predicted"/>
<sequence length="341" mass="37847">MAHVALFVWLAALLGVAQAAEDCTAFSIDGPNDATFQFYRFYDFRNAPTSEKMPSGDPAASDREEAGSLEIGKVTTDSSWMDDWRITSRYPNASNEKSLARHYVPDHVFIDKQDDEAQLVLYTDRLRNDTQQAGEVYFSETLVDSVSLRVKARITGAPGAVAGFFTYFNDTQESDIEVLTRDEDNRVQYSNQPTENTTTWTTIPGTTHNETRSGSYQDWTVYRLDWLRDQGLSAWYIDSKLEKTSRVNVPVTPSTVYINMWSSGASFSGRMDYGTNATLEIQWIQMAFNASGVEVENVPKDGIVCLVEDGTADPSSAGARFATVFGVQACLLAVAVVVVVF</sequence>
<feature type="transmembrane region" description="Helical" evidence="2">
    <location>
        <begin position="321"/>
        <end position="340"/>
    </location>
</feature>
<keyword evidence="2" id="KW-0472">Membrane</keyword>
<organism evidence="5 6">
    <name type="scientific">Fusarium torulosum</name>
    <dbReference type="NCBI Taxonomy" id="33205"/>
    <lineage>
        <taxon>Eukaryota</taxon>
        <taxon>Fungi</taxon>
        <taxon>Dikarya</taxon>
        <taxon>Ascomycota</taxon>
        <taxon>Pezizomycotina</taxon>
        <taxon>Sordariomycetes</taxon>
        <taxon>Hypocreomycetidae</taxon>
        <taxon>Hypocreales</taxon>
        <taxon>Nectriaceae</taxon>
        <taxon>Fusarium</taxon>
    </lineage>
</organism>
<dbReference type="AlphaFoldDB" id="A0AAE8SG59"/>
<evidence type="ECO:0000256" key="2">
    <source>
        <dbReference type="SAM" id="Phobius"/>
    </source>
</evidence>